<dbReference type="EMBL" id="GBRH01194824">
    <property type="protein sequence ID" value="JAE03072.1"/>
    <property type="molecule type" value="Transcribed_RNA"/>
</dbReference>
<evidence type="ECO:0000313" key="1">
    <source>
        <dbReference type="EMBL" id="JAE03072.1"/>
    </source>
</evidence>
<sequence length="72" mass="8532">MKFMKGRVERLVMMLQDPMMEKAMMNMLVMMRLMMMVKMMREIPVMKRIRVTTTLVICLLGIGSKVTMMKLI</sequence>
<reference evidence="1" key="1">
    <citation type="submission" date="2014-09" db="EMBL/GenBank/DDBJ databases">
        <authorList>
            <person name="Magalhaes I.L.F."/>
            <person name="Oliveira U."/>
            <person name="Santos F.R."/>
            <person name="Vidigal T.H.D.A."/>
            <person name="Brescovit A.D."/>
            <person name="Santos A.J."/>
        </authorList>
    </citation>
    <scope>NUCLEOTIDE SEQUENCE</scope>
    <source>
        <tissue evidence="1">Shoot tissue taken approximately 20 cm above the soil surface</tissue>
    </source>
</reference>
<dbReference type="AlphaFoldDB" id="A0A0A9ESM0"/>
<name>A0A0A9ESM0_ARUDO</name>
<accession>A0A0A9ESM0</accession>
<reference evidence="1" key="2">
    <citation type="journal article" date="2015" name="Data Brief">
        <title>Shoot transcriptome of the giant reed, Arundo donax.</title>
        <authorList>
            <person name="Barrero R.A."/>
            <person name="Guerrero F.D."/>
            <person name="Moolhuijzen P."/>
            <person name="Goolsby J.A."/>
            <person name="Tidwell J."/>
            <person name="Bellgard S.E."/>
            <person name="Bellgard M.I."/>
        </authorList>
    </citation>
    <scope>NUCLEOTIDE SEQUENCE</scope>
    <source>
        <tissue evidence="1">Shoot tissue taken approximately 20 cm above the soil surface</tissue>
    </source>
</reference>
<protein>
    <submittedName>
        <fullName evidence="1">Uncharacterized protein</fullName>
    </submittedName>
</protein>
<proteinExistence type="predicted"/>
<organism evidence="1">
    <name type="scientific">Arundo donax</name>
    <name type="common">Giant reed</name>
    <name type="synonym">Donax arundinaceus</name>
    <dbReference type="NCBI Taxonomy" id="35708"/>
    <lineage>
        <taxon>Eukaryota</taxon>
        <taxon>Viridiplantae</taxon>
        <taxon>Streptophyta</taxon>
        <taxon>Embryophyta</taxon>
        <taxon>Tracheophyta</taxon>
        <taxon>Spermatophyta</taxon>
        <taxon>Magnoliopsida</taxon>
        <taxon>Liliopsida</taxon>
        <taxon>Poales</taxon>
        <taxon>Poaceae</taxon>
        <taxon>PACMAD clade</taxon>
        <taxon>Arundinoideae</taxon>
        <taxon>Arundineae</taxon>
        <taxon>Arundo</taxon>
    </lineage>
</organism>